<name>A0A7J7MA34_9MAGN</name>
<accession>A0A7J7MA34</accession>
<reference evidence="1 2" key="1">
    <citation type="journal article" date="2020" name="IScience">
        <title>Genome Sequencing of the Endangered Kingdonia uniflora (Circaeasteraceae, Ranunculales) Reveals Potential Mechanisms of Evolutionary Specialization.</title>
        <authorList>
            <person name="Sun Y."/>
            <person name="Deng T."/>
            <person name="Zhang A."/>
            <person name="Moore M.J."/>
            <person name="Landis J.B."/>
            <person name="Lin N."/>
            <person name="Zhang H."/>
            <person name="Zhang X."/>
            <person name="Huang J."/>
            <person name="Zhang X."/>
            <person name="Sun H."/>
            <person name="Wang H."/>
        </authorList>
    </citation>
    <scope>NUCLEOTIDE SEQUENCE [LARGE SCALE GENOMIC DNA]</scope>
    <source>
        <strain evidence="1">TB1705</strain>
        <tissue evidence="1">Leaf</tissue>
    </source>
</reference>
<dbReference type="AlphaFoldDB" id="A0A7J7MA34"/>
<dbReference type="OrthoDB" id="1703437at2759"/>
<proteinExistence type="predicted"/>
<organism evidence="1 2">
    <name type="scientific">Kingdonia uniflora</name>
    <dbReference type="NCBI Taxonomy" id="39325"/>
    <lineage>
        <taxon>Eukaryota</taxon>
        <taxon>Viridiplantae</taxon>
        <taxon>Streptophyta</taxon>
        <taxon>Embryophyta</taxon>
        <taxon>Tracheophyta</taxon>
        <taxon>Spermatophyta</taxon>
        <taxon>Magnoliopsida</taxon>
        <taxon>Ranunculales</taxon>
        <taxon>Circaeasteraceae</taxon>
        <taxon>Kingdonia</taxon>
    </lineage>
</organism>
<evidence type="ECO:0000313" key="2">
    <source>
        <dbReference type="Proteomes" id="UP000541444"/>
    </source>
</evidence>
<evidence type="ECO:0000313" key="1">
    <source>
        <dbReference type="EMBL" id="KAF6151692.1"/>
    </source>
</evidence>
<keyword evidence="2" id="KW-1185">Reference proteome</keyword>
<dbReference type="EMBL" id="JACGCM010001662">
    <property type="protein sequence ID" value="KAF6151692.1"/>
    <property type="molecule type" value="Genomic_DNA"/>
</dbReference>
<comment type="caution">
    <text evidence="1">The sequence shown here is derived from an EMBL/GenBank/DDBJ whole genome shotgun (WGS) entry which is preliminary data.</text>
</comment>
<protein>
    <submittedName>
        <fullName evidence="1">Uncharacterized protein</fullName>
    </submittedName>
</protein>
<sequence>MQPPRSETQTVITDLEKEITMLVAENTAASRTLELRKKQFSLLLHVIRLVPILYGISFALLKVSMNCKIPEDVQKSLVEELRIAMEEQKNSLEDANGISEAMTID</sequence>
<dbReference type="Proteomes" id="UP000541444">
    <property type="component" value="Unassembled WGS sequence"/>
</dbReference>
<gene>
    <name evidence="1" type="ORF">GIB67_001975</name>
</gene>